<dbReference type="InterPro" id="IPR015943">
    <property type="entry name" value="WD40/YVTN_repeat-like_dom_sf"/>
</dbReference>
<dbReference type="InterPro" id="IPR029058">
    <property type="entry name" value="AB_hydrolase_fold"/>
</dbReference>
<dbReference type="SUPFAM" id="SSF56801">
    <property type="entry name" value="Acetyl-CoA synthetase-like"/>
    <property type="match status" value="1"/>
</dbReference>
<evidence type="ECO:0000259" key="7">
    <source>
        <dbReference type="Pfam" id="PF13570"/>
    </source>
</evidence>
<evidence type="ECO:0000259" key="4">
    <source>
        <dbReference type="Pfam" id="PF00501"/>
    </source>
</evidence>
<dbReference type="Pfam" id="PF13193">
    <property type="entry name" value="AMP-binding_C"/>
    <property type="match status" value="1"/>
</dbReference>
<proteinExistence type="predicted"/>
<dbReference type="CDD" id="cd05930">
    <property type="entry name" value="A_NRPS"/>
    <property type="match status" value="1"/>
</dbReference>
<dbReference type="AlphaFoldDB" id="A0ABD1G844"/>
<dbReference type="SUPFAM" id="SSF47336">
    <property type="entry name" value="ACP-like"/>
    <property type="match status" value="1"/>
</dbReference>
<dbReference type="Proteomes" id="UP001567538">
    <property type="component" value="Unassembled WGS sequence"/>
</dbReference>
<feature type="compositionally biased region" description="Polar residues" evidence="3">
    <location>
        <begin position="752"/>
        <end position="763"/>
    </location>
</feature>
<dbReference type="SMART" id="SM00564">
    <property type="entry name" value="PQQ"/>
    <property type="match status" value="4"/>
</dbReference>
<dbReference type="FunFam" id="3.40.50.12780:FF:000049">
    <property type="entry name" value="Putative acyl-activating enzyme 19"/>
    <property type="match status" value="1"/>
</dbReference>
<dbReference type="Gene3D" id="2.130.10.10">
    <property type="entry name" value="YVTN repeat-like/Quinoprotein amine dehydrogenase"/>
    <property type="match status" value="1"/>
</dbReference>
<dbReference type="Gene3D" id="3.40.50.12780">
    <property type="entry name" value="N-terminal domain of ligase-like"/>
    <property type="match status" value="1"/>
</dbReference>
<dbReference type="Pfam" id="PF00550">
    <property type="entry name" value="PP-binding"/>
    <property type="match status" value="1"/>
</dbReference>
<keyword evidence="2" id="KW-0587">Phenylpropanoid metabolism</keyword>
<dbReference type="InterPro" id="IPR011047">
    <property type="entry name" value="Quinoprotein_ADH-like_sf"/>
</dbReference>
<dbReference type="Gene3D" id="3.30.300.30">
    <property type="match status" value="1"/>
</dbReference>
<evidence type="ECO:0000259" key="5">
    <source>
        <dbReference type="Pfam" id="PF00550"/>
    </source>
</evidence>
<dbReference type="Pfam" id="PF13570">
    <property type="entry name" value="Beta-prop_ACSF4"/>
    <property type="match status" value="1"/>
</dbReference>
<dbReference type="InterPro" id="IPR009081">
    <property type="entry name" value="PP-bd_ACP"/>
</dbReference>
<evidence type="ECO:0000256" key="2">
    <source>
        <dbReference type="ARBA" id="ARBA00023051"/>
    </source>
</evidence>
<organism evidence="8 9">
    <name type="scientific">Salvia divinorum</name>
    <name type="common">Maria pastora</name>
    <name type="synonym">Diviner's sage</name>
    <dbReference type="NCBI Taxonomy" id="28513"/>
    <lineage>
        <taxon>Eukaryota</taxon>
        <taxon>Viridiplantae</taxon>
        <taxon>Streptophyta</taxon>
        <taxon>Embryophyta</taxon>
        <taxon>Tracheophyta</taxon>
        <taxon>Spermatophyta</taxon>
        <taxon>Magnoliopsida</taxon>
        <taxon>eudicotyledons</taxon>
        <taxon>Gunneridae</taxon>
        <taxon>Pentapetalae</taxon>
        <taxon>asterids</taxon>
        <taxon>lamiids</taxon>
        <taxon>Lamiales</taxon>
        <taxon>Lamiaceae</taxon>
        <taxon>Nepetoideae</taxon>
        <taxon>Mentheae</taxon>
        <taxon>Salviinae</taxon>
        <taxon>Salvia</taxon>
        <taxon>Salvia subgen. Calosphace</taxon>
    </lineage>
</organism>
<dbReference type="SUPFAM" id="SSF50998">
    <property type="entry name" value="Quinoprotein alcohol dehydrogenase-like"/>
    <property type="match status" value="1"/>
</dbReference>
<evidence type="ECO:0000259" key="6">
    <source>
        <dbReference type="Pfam" id="PF13193"/>
    </source>
</evidence>
<gene>
    <name evidence="8" type="ORF">AAHA92_24446</name>
</gene>
<reference evidence="8 9" key="1">
    <citation type="submission" date="2024-06" db="EMBL/GenBank/DDBJ databases">
        <title>A chromosome level genome sequence of Diviner's sage (Salvia divinorum).</title>
        <authorList>
            <person name="Ford S.A."/>
            <person name="Ro D.-K."/>
            <person name="Ness R.W."/>
            <person name="Phillips M.A."/>
        </authorList>
    </citation>
    <scope>NUCLEOTIDE SEQUENCE [LARGE SCALE GENOMIC DNA]</scope>
    <source>
        <strain evidence="8">SAF-2024a</strain>
        <tissue evidence="8">Leaf</tissue>
    </source>
</reference>
<comment type="caution">
    <text evidence="8">The sequence shown here is derived from an EMBL/GenBank/DDBJ whole genome shotgun (WGS) entry which is preliminary data.</text>
</comment>
<comment type="pathway">
    <text evidence="1">Phytoalexin biosynthesis; 3,4',5-trihydroxystilbene biosynthesis; 3,4',5-trihydroxystilbene from trans-4-coumarate: step 1/2.</text>
</comment>
<dbReference type="InterPro" id="IPR020845">
    <property type="entry name" value="AMP-binding_CS"/>
</dbReference>
<dbReference type="Gene3D" id="2.40.128.630">
    <property type="match status" value="1"/>
</dbReference>
<feature type="region of interest" description="Disordered" evidence="3">
    <location>
        <begin position="744"/>
        <end position="763"/>
    </location>
</feature>
<dbReference type="InterPro" id="IPR000873">
    <property type="entry name" value="AMP-dep_synth/lig_dom"/>
</dbReference>
<dbReference type="InterPro" id="IPR002372">
    <property type="entry name" value="PQQ_rpt_dom"/>
</dbReference>
<dbReference type="PANTHER" id="PTHR44394:SF1">
    <property type="entry name" value="BETA-ALANINE-ACTIVATING ENZYME"/>
    <property type="match status" value="1"/>
</dbReference>
<dbReference type="Pfam" id="PF00501">
    <property type="entry name" value="AMP-binding"/>
    <property type="match status" value="1"/>
</dbReference>
<name>A0ABD1G844_SALDI</name>
<keyword evidence="9" id="KW-1185">Reference proteome</keyword>
<dbReference type="InterPro" id="IPR042099">
    <property type="entry name" value="ANL_N_sf"/>
</dbReference>
<dbReference type="InterPro" id="IPR018391">
    <property type="entry name" value="PQQ_b-propeller_rpt"/>
</dbReference>
<sequence length="1167" mass="129152">MSGDGAAECRRSPCCISHEFYKAASKSPNKIAVIHASSITLDSAQPAANDTKFATSESRPPLYDGDEHFTFSDILSAVENLSWRLSQVLDDATKPSLIKPRSVNIISEKSGHISEYLESSSQSMQRPTKTRNMHIPKVVGIYMEPSVEYIVAVLSILRCGEAFMPLDPSWPKERILSLLSYSKADLVIGTDKSIDGNCCHRLDSSKWLVDEGQSPVLSFSLKETINRQSRLILGWPCENESLRSFCYLMYTSGSTGKPKGVCGTEIGLLNRFLWMQDMYPLHEGDAVLFKTSISFIDHMQEFLGSVLSTCTLVIPPFSQLKENVFCIINFLQGYFISRFVAVPSLMRTILPSLRGPCLAAIQDSLKLLVLSGEVLNIPLCNMLLKSLPETLILNLYGSTEVTGDCTYFDCKRLSLLLEKEVLTSVPIGLPMSNCDVVLDGENTPHEGEIYVGGLCVAAGYFDHPYLKPLADEALSSEHDANGCRVQHYFKTGDFAKKLPSGDLVFLGRKDRTVKVSGHRIALEEIESAFRDHPDVADAAVVSREVDGEFVLLEAHVVMEKTAKHDKLLKTSLRNWLLSKLPRIMIPVNILLTKSLPLTSSGKVDFLSLADSTLPDQQSRIDIGEIPQDHLIQVIRKAFSDVLMVEKVSVDDNFFEMGGNSISAAYVSFKLGIHMKFLYTFPTPSRLQMALLSPSSHLQTDTDLEIDSRRPEGRLLPRESRISSTLLDETHLMLIKADTDGGIYNPTKKSKTESNACSMEKQSPTNSLWNPTAVQTECWFSRCNKSTHGRQCDRSYLCNSIGSNIVPVDGKGFMRELWKVDMGSCVDASPLMVSRGSNIYLFIGSHSNKFVCIDGRSGILQWETRLDGRVECSAAIVSEISQIVVGCYQGNIYFLHFSNGNVSWSFRTNGEVKSQPVVDKCRHLVWCGSYDHSLYAIDYKSYSCIYKLSCGGSIFGSPAINEMQQRLYVASTNGHVTALEIKNLPFKKLWKQDVGAPVFGSLSINSSDGNIICCLVDGNVVVLRTCGSIVWKVSTGGPIFAGPCTAQALPSQVLICSRDGCIYSFDMETGNLIWKHALGRPITSSPYVDEDTQLMSNNSSSSDRLICVCDSSGSICVLRFDSNMSKVEEFARLDLEGDIFSSPVMIGCRIFVGCRDDYVRCIKLDIIK</sequence>
<evidence type="ECO:0000256" key="1">
    <source>
        <dbReference type="ARBA" id="ARBA00004930"/>
    </source>
</evidence>
<feature type="domain" description="Carrier" evidence="5">
    <location>
        <begin position="632"/>
        <end position="666"/>
    </location>
</feature>
<dbReference type="InterPro" id="IPR036736">
    <property type="entry name" value="ACP-like_sf"/>
</dbReference>
<evidence type="ECO:0000256" key="3">
    <source>
        <dbReference type="SAM" id="MobiDB-lite"/>
    </source>
</evidence>
<dbReference type="PANTHER" id="PTHR44394">
    <property type="entry name" value="BETA-ALANINE-ACTIVATING ENZYME"/>
    <property type="match status" value="1"/>
</dbReference>
<dbReference type="GO" id="GO:0009698">
    <property type="term" value="P:phenylpropanoid metabolic process"/>
    <property type="evidence" value="ECO:0007669"/>
    <property type="project" value="UniProtKB-KW"/>
</dbReference>
<evidence type="ECO:0000313" key="8">
    <source>
        <dbReference type="EMBL" id="KAL1540032.1"/>
    </source>
</evidence>
<evidence type="ECO:0000313" key="9">
    <source>
        <dbReference type="Proteomes" id="UP001567538"/>
    </source>
</evidence>
<feature type="domain" description="Pyrrolo-quinoline quinone repeat" evidence="7">
    <location>
        <begin position="821"/>
        <end position="1163"/>
    </location>
</feature>
<protein>
    <submittedName>
        <fullName evidence="8">Acyl-activating enzyme 19 isoform X2</fullName>
    </submittedName>
</protein>
<feature type="domain" description="AMP-dependent synthetase/ligase" evidence="4">
    <location>
        <begin position="137"/>
        <end position="461"/>
    </location>
</feature>
<dbReference type="InterPro" id="IPR025110">
    <property type="entry name" value="AMP-bd_C"/>
</dbReference>
<accession>A0ABD1G844</accession>
<dbReference type="PROSITE" id="PS00455">
    <property type="entry name" value="AMP_BINDING"/>
    <property type="match status" value="1"/>
</dbReference>
<dbReference type="EMBL" id="JBEAFC010000009">
    <property type="protein sequence ID" value="KAL1540032.1"/>
    <property type="molecule type" value="Genomic_DNA"/>
</dbReference>
<dbReference type="InterPro" id="IPR045851">
    <property type="entry name" value="AMP-bd_C_sf"/>
</dbReference>
<dbReference type="Gene3D" id="3.40.50.1820">
    <property type="entry name" value="alpha/beta hydrolase"/>
    <property type="match status" value="1"/>
</dbReference>
<dbReference type="InterPro" id="IPR052091">
    <property type="entry name" value="Beta-ala_Activ/Resist"/>
</dbReference>
<feature type="domain" description="AMP-binding enzyme C-terminal" evidence="6">
    <location>
        <begin position="524"/>
        <end position="602"/>
    </location>
</feature>